<evidence type="ECO:0000313" key="2">
    <source>
        <dbReference type="EMBL" id="RUS79506.1"/>
    </source>
</evidence>
<gene>
    <name evidence="2" type="ORF">EGW08_012738</name>
</gene>
<name>A0A433TD71_ELYCH</name>
<protein>
    <submittedName>
        <fullName evidence="2">Uncharacterized protein</fullName>
    </submittedName>
</protein>
<accession>A0A433TD71</accession>
<feature type="compositionally biased region" description="Low complexity" evidence="1">
    <location>
        <begin position="156"/>
        <end position="182"/>
    </location>
</feature>
<keyword evidence="3" id="KW-1185">Reference proteome</keyword>
<sequence>MLVSAARSSFINTMASNFPQIPEHEPIAHSQSTGPVFSARAGHKSRFLPHIKICPPDARSQHVPLKTRYLQNEDLDNEVFLSPTSSPTRLNQPFSSDEKHEVHSGTLFLIRHSGDSSGTSTPGSPSRSPSLSPTRSPTWSPSRSPTRTNVSAFAAPTSSPLQSPSRSSPLSCSAHSASPASPTGRKLPVFVRVYRCNNDHFAIMTRDLVHTGKPVYVNLRHCRVIPGNCLGRFVLCGKCDAGNVTEFEVPDLSGLEHWLDAFQTTTPPGSPCRSGGVAGASSNPSSIPKSPALPPLAETDEEN</sequence>
<feature type="compositionally biased region" description="Polar residues" evidence="1">
    <location>
        <begin position="82"/>
        <end position="95"/>
    </location>
</feature>
<dbReference type="AlphaFoldDB" id="A0A433TD71"/>
<feature type="region of interest" description="Disordered" evidence="1">
    <location>
        <begin position="76"/>
        <end position="182"/>
    </location>
</feature>
<dbReference type="EMBL" id="RQTK01000447">
    <property type="protein sequence ID" value="RUS79506.1"/>
    <property type="molecule type" value="Genomic_DNA"/>
</dbReference>
<organism evidence="2 3">
    <name type="scientific">Elysia chlorotica</name>
    <name type="common">Eastern emerald elysia</name>
    <name type="synonym">Sea slug</name>
    <dbReference type="NCBI Taxonomy" id="188477"/>
    <lineage>
        <taxon>Eukaryota</taxon>
        <taxon>Metazoa</taxon>
        <taxon>Spiralia</taxon>
        <taxon>Lophotrochozoa</taxon>
        <taxon>Mollusca</taxon>
        <taxon>Gastropoda</taxon>
        <taxon>Heterobranchia</taxon>
        <taxon>Euthyneura</taxon>
        <taxon>Panpulmonata</taxon>
        <taxon>Sacoglossa</taxon>
        <taxon>Placobranchoidea</taxon>
        <taxon>Plakobranchidae</taxon>
        <taxon>Elysia</taxon>
    </lineage>
</organism>
<dbReference type="OrthoDB" id="6538124at2759"/>
<evidence type="ECO:0000256" key="1">
    <source>
        <dbReference type="SAM" id="MobiDB-lite"/>
    </source>
</evidence>
<proteinExistence type="predicted"/>
<feature type="region of interest" description="Disordered" evidence="1">
    <location>
        <begin position="266"/>
        <end position="303"/>
    </location>
</feature>
<comment type="caution">
    <text evidence="2">The sequence shown here is derived from an EMBL/GenBank/DDBJ whole genome shotgun (WGS) entry which is preliminary data.</text>
</comment>
<dbReference type="Proteomes" id="UP000271974">
    <property type="component" value="Unassembled WGS sequence"/>
</dbReference>
<feature type="compositionally biased region" description="Low complexity" evidence="1">
    <location>
        <begin position="115"/>
        <end position="148"/>
    </location>
</feature>
<evidence type="ECO:0000313" key="3">
    <source>
        <dbReference type="Proteomes" id="UP000271974"/>
    </source>
</evidence>
<reference evidence="2 3" key="1">
    <citation type="submission" date="2019-01" db="EMBL/GenBank/DDBJ databases">
        <title>A draft genome assembly of the solar-powered sea slug Elysia chlorotica.</title>
        <authorList>
            <person name="Cai H."/>
            <person name="Li Q."/>
            <person name="Fang X."/>
            <person name="Li J."/>
            <person name="Curtis N.E."/>
            <person name="Altenburger A."/>
            <person name="Shibata T."/>
            <person name="Feng M."/>
            <person name="Maeda T."/>
            <person name="Schwartz J.A."/>
            <person name="Shigenobu S."/>
            <person name="Lundholm N."/>
            <person name="Nishiyama T."/>
            <person name="Yang H."/>
            <person name="Hasebe M."/>
            <person name="Li S."/>
            <person name="Pierce S.K."/>
            <person name="Wang J."/>
        </authorList>
    </citation>
    <scope>NUCLEOTIDE SEQUENCE [LARGE SCALE GENOMIC DNA]</scope>
    <source>
        <strain evidence="2">EC2010</strain>
        <tissue evidence="2">Whole organism of an adult</tissue>
    </source>
</reference>